<gene>
    <name evidence="1" type="ORF">ASJ81_03710</name>
</gene>
<reference evidence="1 2" key="1">
    <citation type="journal article" date="2017" name="BMC Genomics">
        <title>Genomic analysis of methanogenic archaea reveals a shift towards energy conservation.</title>
        <authorList>
            <person name="Gilmore S.P."/>
            <person name="Henske J.K."/>
            <person name="Sexton J.A."/>
            <person name="Solomon K.V."/>
            <person name="Seppala S."/>
            <person name="Yoo J.I."/>
            <person name="Huyett L.M."/>
            <person name="Pressman A."/>
            <person name="Cogan J.Z."/>
            <person name="Kivenson V."/>
            <person name="Peng X."/>
            <person name="Tan Y."/>
            <person name="Valentine D.L."/>
            <person name="O'Malley M.A."/>
        </authorList>
    </citation>
    <scope>NUCLEOTIDE SEQUENCE [LARGE SCALE GENOMIC DNA]</scope>
    <source>
        <strain evidence="1 2">MC-15</strain>
    </source>
</reference>
<accession>A0A2A2HVX3</accession>
<dbReference type="Proteomes" id="UP000218164">
    <property type="component" value="Unassembled WGS sequence"/>
</dbReference>
<name>A0A2A2HVX3_9EURY</name>
<dbReference type="EMBL" id="LMVP01000068">
    <property type="protein sequence ID" value="PAV13649.1"/>
    <property type="molecule type" value="Genomic_DNA"/>
</dbReference>
<evidence type="ECO:0000313" key="1">
    <source>
        <dbReference type="EMBL" id="PAV13649.1"/>
    </source>
</evidence>
<evidence type="ECO:0000313" key="2">
    <source>
        <dbReference type="Proteomes" id="UP000218164"/>
    </source>
</evidence>
<proteinExistence type="predicted"/>
<protein>
    <submittedName>
        <fullName evidence="1">Uncharacterized protein</fullName>
    </submittedName>
</protein>
<sequence>MKVYAIKSNCDLQVHPGILKGVHLSELTGKKIIRARKWKIKNIWTWQLKSFLRRLKNGKNNSKALFRKLEKREKGLKSRF</sequence>
<dbReference type="AlphaFoldDB" id="A0A2A2HVX3"/>
<keyword evidence="2" id="KW-1185">Reference proteome</keyword>
<comment type="caution">
    <text evidence="1">The sequence shown here is derived from an EMBL/GenBank/DDBJ whole genome shotgun (WGS) entry which is preliminary data.</text>
</comment>
<organism evidence="1 2">
    <name type="scientific">Methanosarcina spelaei</name>
    <dbReference type="NCBI Taxonomy" id="1036679"/>
    <lineage>
        <taxon>Archaea</taxon>
        <taxon>Methanobacteriati</taxon>
        <taxon>Methanobacteriota</taxon>
        <taxon>Stenosarchaea group</taxon>
        <taxon>Methanomicrobia</taxon>
        <taxon>Methanosarcinales</taxon>
        <taxon>Methanosarcinaceae</taxon>
        <taxon>Methanosarcina</taxon>
    </lineage>
</organism>